<accession>A0A5D8QFB7</accession>
<evidence type="ECO:0000256" key="2">
    <source>
        <dbReference type="PIRSR" id="PIRSR018571-1"/>
    </source>
</evidence>
<comment type="caution">
    <text evidence="4">The sequence shown here is derived from an EMBL/GenBank/DDBJ whole genome shotgun (WGS) entry which is preliminary data.</text>
</comment>
<keyword evidence="3" id="KW-1133">Transmembrane helix</keyword>
<comment type="function">
    <text evidence="1">Probable aspartic protease that is responsible for the proteolytic cleavage of the RNA polymerase sigma E factor (SigE/spoIIGB) to yield the active peptide in the mother cell during sporulation. Responds to a signal from the forespore that is triggered by the extracellular signal protein SpoIIR.</text>
</comment>
<dbReference type="Proteomes" id="UP000322976">
    <property type="component" value="Unassembled WGS sequence"/>
</dbReference>
<keyword evidence="3" id="KW-0812">Transmembrane</keyword>
<keyword evidence="1 3" id="KW-0472">Membrane</keyword>
<proteinExistence type="inferred from homology"/>
<keyword evidence="1" id="KW-0645">Protease</keyword>
<keyword evidence="1" id="KW-0378">Hydrolase</keyword>
<comment type="similarity">
    <text evidence="1">Belongs to the peptidase U4 family.</text>
</comment>
<keyword evidence="1" id="KW-0749">Sporulation</keyword>
<feature type="transmembrane region" description="Helical" evidence="3">
    <location>
        <begin position="32"/>
        <end position="50"/>
    </location>
</feature>
<organism evidence="4 5">
    <name type="scientific">Calorimonas adulescens</name>
    <dbReference type="NCBI Taxonomy" id="2606906"/>
    <lineage>
        <taxon>Bacteria</taxon>
        <taxon>Bacillati</taxon>
        <taxon>Bacillota</taxon>
        <taxon>Clostridia</taxon>
        <taxon>Thermoanaerobacterales</taxon>
        <taxon>Thermoanaerobacteraceae</taxon>
        <taxon>Calorimonas</taxon>
    </lineage>
</organism>
<feature type="active site" evidence="2">
    <location>
        <position position="173"/>
    </location>
</feature>
<keyword evidence="1" id="KW-0064">Aspartyl protease</keyword>
<dbReference type="EC" id="3.4.23.-" evidence="1"/>
<dbReference type="RefSeq" id="WP_149545232.1">
    <property type="nucleotide sequence ID" value="NZ_VTPS01000009.1"/>
</dbReference>
<evidence type="ECO:0000256" key="3">
    <source>
        <dbReference type="SAM" id="Phobius"/>
    </source>
</evidence>
<dbReference type="GO" id="GO:0004190">
    <property type="term" value="F:aspartic-type endopeptidase activity"/>
    <property type="evidence" value="ECO:0007669"/>
    <property type="project" value="UniProtKB-KW"/>
</dbReference>
<evidence type="ECO:0000313" key="5">
    <source>
        <dbReference type="Proteomes" id="UP000322976"/>
    </source>
</evidence>
<evidence type="ECO:0000313" key="4">
    <source>
        <dbReference type="EMBL" id="TZE81958.1"/>
    </source>
</evidence>
<dbReference type="NCBIfam" id="TIGR02854">
    <property type="entry name" value="spore_II_GA"/>
    <property type="match status" value="1"/>
</dbReference>
<dbReference type="InterPro" id="IPR005081">
    <property type="entry name" value="SpoIIGA"/>
</dbReference>
<feature type="transmembrane region" description="Helical" evidence="3">
    <location>
        <begin position="56"/>
        <end position="74"/>
    </location>
</feature>
<protein>
    <recommendedName>
        <fullName evidence="1">Sporulation sigma-E factor-processing peptidase</fullName>
        <ecNumber evidence="1">3.4.23.-</ecNumber>
    </recommendedName>
    <alternativeName>
        <fullName evidence="1">Membrane-associated aspartic protease</fullName>
    </alternativeName>
    <alternativeName>
        <fullName evidence="1">Stage II sporulation protein GA</fullName>
    </alternativeName>
</protein>
<comment type="subcellular location">
    <subcellularLocation>
        <location evidence="1">Cell membrane</location>
    </subcellularLocation>
</comment>
<dbReference type="PIRSF" id="PIRSF018571">
    <property type="entry name" value="SpoIIGA"/>
    <property type="match status" value="1"/>
</dbReference>
<dbReference type="GO" id="GO:0030435">
    <property type="term" value="P:sporulation resulting in formation of a cellular spore"/>
    <property type="evidence" value="ECO:0007669"/>
    <property type="project" value="UniProtKB-KW"/>
</dbReference>
<dbReference type="GO" id="GO:0030436">
    <property type="term" value="P:asexual sporulation"/>
    <property type="evidence" value="ECO:0007669"/>
    <property type="project" value="InterPro"/>
</dbReference>
<feature type="transmembrane region" description="Helical" evidence="3">
    <location>
        <begin position="126"/>
        <end position="147"/>
    </location>
</feature>
<dbReference type="Pfam" id="PF03419">
    <property type="entry name" value="Peptidase_U4"/>
    <property type="match status" value="1"/>
</dbReference>
<keyword evidence="5" id="KW-1185">Reference proteome</keyword>
<gene>
    <name evidence="4" type="primary">spoIIGA</name>
    <name evidence="4" type="ORF">FWJ32_06900</name>
</gene>
<reference evidence="4 5" key="1">
    <citation type="submission" date="2019-08" db="EMBL/GenBank/DDBJ databases">
        <title>Calorimonas adulescens gen. nov., sp. nov., an anaerobic thermophilic bacterium from Sakhalin hot spring.</title>
        <authorList>
            <person name="Khomyakova M.A."/>
            <person name="Merkel A.Y."/>
            <person name="Novikov A."/>
            <person name="Bonch-Osmolovskaya E.A."/>
            <person name="Slobodkin A.I."/>
        </authorList>
    </citation>
    <scope>NUCLEOTIDE SEQUENCE [LARGE SCALE GENOMIC DNA]</scope>
    <source>
        <strain evidence="4 5">A05MB</strain>
    </source>
</reference>
<dbReference type="GO" id="GO:0005886">
    <property type="term" value="C:plasma membrane"/>
    <property type="evidence" value="ECO:0007669"/>
    <property type="project" value="UniProtKB-SubCell"/>
</dbReference>
<feature type="transmembrane region" description="Helical" evidence="3">
    <location>
        <begin position="86"/>
        <end position="106"/>
    </location>
</feature>
<dbReference type="EMBL" id="VTPS01000009">
    <property type="protein sequence ID" value="TZE81958.1"/>
    <property type="molecule type" value="Genomic_DNA"/>
</dbReference>
<dbReference type="GO" id="GO:0006508">
    <property type="term" value="P:proteolysis"/>
    <property type="evidence" value="ECO:0007669"/>
    <property type="project" value="UniProtKB-KW"/>
</dbReference>
<name>A0A5D8QFB7_9THEO</name>
<feature type="transmembrane region" description="Helical" evidence="3">
    <location>
        <begin position="6"/>
        <end position="25"/>
    </location>
</feature>
<dbReference type="AlphaFoldDB" id="A0A5D8QFB7"/>
<keyword evidence="1" id="KW-1003">Cell membrane</keyword>
<evidence type="ECO:0000256" key="1">
    <source>
        <dbReference type="PIRNR" id="PIRNR018571"/>
    </source>
</evidence>
<sequence>MYIDVILIENIVLNYLVLYITSILVKYKSTFIKIFVGSLVGALYVIPLFVYNNALFNSVTMKFMLSALMIVIVFHPTRFKEFIRLLSYFYLVSLIFGGVAFALYYSVMASESYSLNGIFVINDFPVILIIATILLGSFLIFYCIEYVRKIRKNLVQMEIIIENNYVSTCALIDTGNTLYEPISHIPVIIVEFDILKEILPEKVIECISQLNQINSQDFDNFTLDQKWLKRFRLVPFKAIGKENGMLLGFKPDGLKIKDDNATKVINDVVLGIYFDKLSQNNEYGALLHPDLLSE</sequence>